<gene>
    <name evidence="1" type="ORF">MLD38_017951</name>
</gene>
<sequence>MESGSRDGTTEDLESLIATTDAELLRRAWRNEKAAPEILRYEKHLVDRIEGQIQLMEETVDDYTETGVDPLTVSLYQMDLDRTQFLLRSYLRTRLLKIERFILHILKTDELHERLSDKEKIFARRCAGVIGKHLDDSVLLNLPENYQSALRQSTTSEEDDMVLEPRLDTFVVCKAREYISPSEFQDDSNSSLSMDLILEMEPGELSFIPYRRVQRLLESGKLEMV</sequence>
<proteinExistence type="predicted"/>
<dbReference type="EMBL" id="CM042884">
    <property type="protein sequence ID" value="KAI4369518.1"/>
    <property type="molecule type" value="Genomic_DNA"/>
</dbReference>
<evidence type="ECO:0000313" key="2">
    <source>
        <dbReference type="Proteomes" id="UP001057402"/>
    </source>
</evidence>
<protein>
    <submittedName>
        <fullName evidence="1">Uncharacterized protein</fullName>
    </submittedName>
</protein>
<keyword evidence="2" id="KW-1185">Reference proteome</keyword>
<evidence type="ECO:0000313" key="1">
    <source>
        <dbReference type="EMBL" id="KAI4369518.1"/>
    </source>
</evidence>
<comment type="caution">
    <text evidence="1">The sequence shown here is derived from an EMBL/GenBank/DDBJ whole genome shotgun (WGS) entry which is preliminary data.</text>
</comment>
<name>A0ACB9QTE8_9MYRT</name>
<dbReference type="Proteomes" id="UP001057402">
    <property type="component" value="Chromosome 5"/>
</dbReference>
<accession>A0ACB9QTE8</accession>
<reference evidence="2" key="1">
    <citation type="journal article" date="2023" name="Front. Plant Sci.">
        <title>Chromosomal-level genome assembly of Melastoma candidum provides insights into trichome evolution.</title>
        <authorList>
            <person name="Zhong Y."/>
            <person name="Wu W."/>
            <person name="Sun C."/>
            <person name="Zou P."/>
            <person name="Liu Y."/>
            <person name="Dai S."/>
            <person name="Zhou R."/>
        </authorList>
    </citation>
    <scope>NUCLEOTIDE SEQUENCE [LARGE SCALE GENOMIC DNA]</scope>
</reference>
<organism evidence="1 2">
    <name type="scientific">Melastoma candidum</name>
    <dbReference type="NCBI Taxonomy" id="119954"/>
    <lineage>
        <taxon>Eukaryota</taxon>
        <taxon>Viridiplantae</taxon>
        <taxon>Streptophyta</taxon>
        <taxon>Embryophyta</taxon>
        <taxon>Tracheophyta</taxon>
        <taxon>Spermatophyta</taxon>
        <taxon>Magnoliopsida</taxon>
        <taxon>eudicotyledons</taxon>
        <taxon>Gunneridae</taxon>
        <taxon>Pentapetalae</taxon>
        <taxon>rosids</taxon>
        <taxon>malvids</taxon>
        <taxon>Myrtales</taxon>
        <taxon>Melastomataceae</taxon>
        <taxon>Melastomatoideae</taxon>
        <taxon>Melastomateae</taxon>
        <taxon>Melastoma</taxon>
    </lineage>
</organism>